<dbReference type="AlphaFoldDB" id="A0A9Q0N218"/>
<comment type="caution">
    <text evidence="2">The sequence shown here is derived from an EMBL/GenBank/DDBJ whole genome shotgun (WGS) entry which is preliminary data.</text>
</comment>
<dbReference type="EMBL" id="WJQU01000002">
    <property type="protein sequence ID" value="KAJ6642203.1"/>
    <property type="molecule type" value="Genomic_DNA"/>
</dbReference>
<keyword evidence="3" id="KW-1185">Reference proteome</keyword>
<gene>
    <name evidence="2" type="ORF">Bhyg_07150</name>
</gene>
<dbReference type="OrthoDB" id="3598281at2759"/>
<accession>A0A9Q0N218</accession>
<reference evidence="2" key="1">
    <citation type="submission" date="2022-07" db="EMBL/GenBank/DDBJ databases">
        <authorList>
            <person name="Trinca V."/>
            <person name="Uliana J.V.C."/>
            <person name="Torres T.T."/>
            <person name="Ward R.J."/>
            <person name="Monesi N."/>
        </authorList>
    </citation>
    <scope>NUCLEOTIDE SEQUENCE</scope>
    <source>
        <strain evidence="2">HSMRA1968</strain>
        <tissue evidence="2">Whole embryos</tissue>
    </source>
</reference>
<name>A0A9Q0N218_9DIPT</name>
<dbReference type="Proteomes" id="UP001151699">
    <property type="component" value="Chromosome B"/>
</dbReference>
<dbReference type="InterPro" id="IPR031934">
    <property type="entry name" value="DUF4769"/>
</dbReference>
<dbReference type="Pfam" id="PF15992">
    <property type="entry name" value="DUF4769"/>
    <property type="match status" value="1"/>
</dbReference>
<protein>
    <submittedName>
        <fullName evidence="2">Uncharacterized protein</fullName>
    </submittedName>
</protein>
<evidence type="ECO:0000313" key="3">
    <source>
        <dbReference type="Proteomes" id="UP001151699"/>
    </source>
</evidence>
<organism evidence="2 3">
    <name type="scientific">Pseudolycoriella hygida</name>
    <dbReference type="NCBI Taxonomy" id="35572"/>
    <lineage>
        <taxon>Eukaryota</taxon>
        <taxon>Metazoa</taxon>
        <taxon>Ecdysozoa</taxon>
        <taxon>Arthropoda</taxon>
        <taxon>Hexapoda</taxon>
        <taxon>Insecta</taxon>
        <taxon>Pterygota</taxon>
        <taxon>Neoptera</taxon>
        <taxon>Endopterygota</taxon>
        <taxon>Diptera</taxon>
        <taxon>Nematocera</taxon>
        <taxon>Sciaroidea</taxon>
        <taxon>Sciaridae</taxon>
        <taxon>Pseudolycoriella</taxon>
    </lineage>
</organism>
<proteinExistence type="predicted"/>
<sequence length="434" mass="49799">MQNVNVPSGEPMMYYDDENCTDENYETEDFIKIGNVFNFEKYPKRTFSAKDIPNIKDMELQILIAKFNKSGAFEAHERSTLAKCLIRHILTEDFTRQLQRVEFTIIAKAISEMFHGEDPSTYFIPSQRGVPARGKLYSHPVVSQSYFPFEFPMTTQKTSNSQWLLSTASIENFDINVFTEVDLDAKVITARYKKSGKLDAADRILFCKSLIKFSLSQDFKQIYKKEDFQRIAQLIISVFPTESIDTYFTPAQYGHPAVSQSYFPFNFSSTAQKASNSLWLLSTTAIENFDLKALLDCHKGQMIMDHYDAEKSLSPYIRRNLIALVVDYFVENRIKIGTKDCNILADKIVKLFPSEDKCNYFIAGSGKTNARGGLYIKYNNQIRLYRSKGLIEPTPKRGKLSSEQPTDADTDTFSDNEVTIELKREECDVNNYNV</sequence>
<feature type="region of interest" description="Disordered" evidence="1">
    <location>
        <begin position="393"/>
        <end position="412"/>
    </location>
</feature>
<evidence type="ECO:0000256" key="1">
    <source>
        <dbReference type="SAM" id="MobiDB-lite"/>
    </source>
</evidence>
<evidence type="ECO:0000313" key="2">
    <source>
        <dbReference type="EMBL" id="KAJ6642203.1"/>
    </source>
</evidence>